<dbReference type="RefSeq" id="WP_208240677.1">
    <property type="nucleotide sequence ID" value="NZ_JAGEPF010000008.1"/>
</dbReference>
<dbReference type="EMBL" id="JAGEPF010000008">
    <property type="protein sequence ID" value="MBO2458529.1"/>
    <property type="molecule type" value="Genomic_DNA"/>
</dbReference>
<keyword evidence="1" id="KW-1133">Transmembrane helix</keyword>
<sequence>MITLIIALLAGRVSQIVLRIAAAPGFIGAAVLAIMGLGSPDSGLVFLLLPAAAGMYILATYAIKKT</sequence>
<proteinExistence type="predicted"/>
<keyword evidence="1" id="KW-0812">Transmembrane</keyword>
<gene>
    <name evidence="2" type="ORF">J4709_13210</name>
</gene>
<keyword evidence="1" id="KW-0472">Membrane</keyword>
<feature type="transmembrane region" description="Helical" evidence="1">
    <location>
        <begin position="16"/>
        <end position="37"/>
    </location>
</feature>
<organism evidence="2 3">
    <name type="scientific">Actinomadura violacea</name>
    <dbReference type="NCBI Taxonomy" id="2819934"/>
    <lineage>
        <taxon>Bacteria</taxon>
        <taxon>Bacillati</taxon>
        <taxon>Actinomycetota</taxon>
        <taxon>Actinomycetes</taxon>
        <taxon>Streptosporangiales</taxon>
        <taxon>Thermomonosporaceae</taxon>
        <taxon>Actinomadura</taxon>
    </lineage>
</organism>
<feature type="transmembrane region" description="Helical" evidence="1">
    <location>
        <begin position="43"/>
        <end position="63"/>
    </location>
</feature>
<name>A0ABS3RR25_9ACTN</name>
<comment type="caution">
    <text evidence="2">The sequence shown here is derived from an EMBL/GenBank/DDBJ whole genome shotgun (WGS) entry which is preliminary data.</text>
</comment>
<keyword evidence="3" id="KW-1185">Reference proteome</keyword>
<evidence type="ECO:0000313" key="3">
    <source>
        <dbReference type="Proteomes" id="UP000680206"/>
    </source>
</evidence>
<protein>
    <submittedName>
        <fullName evidence="2">Uncharacterized protein</fullName>
    </submittedName>
</protein>
<reference evidence="2 3" key="1">
    <citation type="submission" date="2021-03" db="EMBL/GenBank/DDBJ databases">
        <title>Actinomadura violae sp. nov., isolated from lichen in Thailand.</title>
        <authorList>
            <person name="Kanchanasin P."/>
            <person name="Saeng-In P."/>
            <person name="Phongsopitanun W."/>
            <person name="Yuki M."/>
            <person name="Kudo T."/>
            <person name="Ohkuma M."/>
            <person name="Tanasupawat S."/>
        </authorList>
    </citation>
    <scope>NUCLEOTIDE SEQUENCE [LARGE SCALE GENOMIC DNA]</scope>
    <source>
        <strain evidence="2 3">LCR2-06</strain>
    </source>
</reference>
<dbReference type="Proteomes" id="UP000680206">
    <property type="component" value="Unassembled WGS sequence"/>
</dbReference>
<accession>A0ABS3RR25</accession>
<evidence type="ECO:0000313" key="2">
    <source>
        <dbReference type="EMBL" id="MBO2458529.1"/>
    </source>
</evidence>
<evidence type="ECO:0000256" key="1">
    <source>
        <dbReference type="SAM" id="Phobius"/>
    </source>
</evidence>